<dbReference type="EMBL" id="HBUE01309678">
    <property type="protein sequence ID" value="CAG6582702.1"/>
    <property type="molecule type" value="Transcribed_RNA"/>
</dbReference>
<sequence length="106" mass="12241">MLFNPKHRQFITLPNLFVKLTLFIGSNSISSSSVLHRRRTLLLQVPNPDTGTTDIADRLFSLYAFGKSITFRGEDTSTRNDQRKFRKKKHKNQHSNANLLMSCFEV</sequence>
<accession>A0A8D8K864</accession>
<reference evidence="1" key="1">
    <citation type="submission" date="2021-05" db="EMBL/GenBank/DDBJ databases">
        <authorList>
            <person name="Alioto T."/>
            <person name="Alioto T."/>
            <person name="Gomez Garrido J."/>
        </authorList>
    </citation>
    <scope>NUCLEOTIDE SEQUENCE</scope>
</reference>
<organism evidence="1">
    <name type="scientific">Culex pipiens</name>
    <name type="common">House mosquito</name>
    <dbReference type="NCBI Taxonomy" id="7175"/>
    <lineage>
        <taxon>Eukaryota</taxon>
        <taxon>Metazoa</taxon>
        <taxon>Ecdysozoa</taxon>
        <taxon>Arthropoda</taxon>
        <taxon>Hexapoda</taxon>
        <taxon>Insecta</taxon>
        <taxon>Pterygota</taxon>
        <taxon>Neoptera</taxon>
        <taxon>Endopterygota</taxon>
        <taxon>Diptera</taxon>
        <taxon>Nematocera</taxon>
        <taxon>Culicoidea</taxon>
        <taxon>Culicidae</taxon>
        <taxon>Culicinae</taxon>
        <taxon>Culicini</taxon>
        <taxon>Culex</taxon>
        <taxon>Culex</taxon>
    </lineage>
</organism>
<proteinExistence type="predicted"/>
<name>A0A8D8K864_CULPI</name>
<evidence type="ECO:0000313" key="1">
    <source>
        <dbReference type="EMBL" id="CAG6582702.1"/>
    </source>
</evidence>
<dbReference type="AlphaFoldDB" id="A0A8D8K864"/>
<dbReference type="EMBL" id="HBUE01203462">
    <property type="protein sequence ID" value="CAG6530861.1"/>
    <property type="molecule type" value="Transcribed_RNA"/>
</dbReference>
<protein>
    <submittedName>
        <fullName evidence="1">(northern house mosquito) hypothetical protein</fullName>
    </submittedName>
</protein>